<comment type="caution">
    <text evidence="2">The sequence shown here is derived from an EMBL/GenBank/DDBJ whole genome shotgun (WGS) entry which is preliminary data.</text>
</comment>
<evidence type="ECO:0000313" key="4">
    <source>
        <dbReference type="Proteomes" id="UP000191008"/>
    </source>
</evidence>
<protein>
    <submittedName>
        <fullName evidence="2">Uncharacterized protein</fullName>
    </submittedName>
</protein>
<gene>
    <name evidence="3" type="ORF">B1J93_01075</name>
    <name evidence="2" type="ORF">B1J93_05290</name>
</gene>
<dbReference type="EMBL" id="MVIT01000051">
    <property type="protein sequence ID" value="OOV44995.1"/>
    <property type="molecule type" value="Genomic_DNA"/>
</dbReference>
<name>A0A1T1DVW3_9LEPT</name>
<dbReference type="Proteomes" id="UP000191008">
    <property type="component" value="Unassembled WGS sequence"/>
</dbReference>
<dbReference type="AlphaFoldDB" id="A0A1T1DVW3"/>
<accession>A0A1T1DVW3</accession>
<keyword evidence="1" id="KW-0472">Membrane</keyword>
<sequence>MVERIRLDPFRRNTLSSASGHATISVFKDLVIPITNTLSPKLRYGVKAKLITYIYQSNYFYFLAILYLYFL</sequence>
<evidence type="ECO:0000313" key="2">
    <source>
        <dbReference type="EMBL" id="OOV44995.1"/>
    </source>
</evidence>
<reference evidence="2 4" key="1">
    <citation type="submission" date="2017-02" db="EMBL/GenBank/DDBJ databases">
        <title>Comparative genomic analysis of Brazilian Leptospira kirschneri strains of different serogroups.</title>
        <authorList>
            <person name="Moreno L.Z."/>
            <person name="Miraglia F."/>
            <person name="Kremer F.S."/>
            <person name="Eslabao M.R."/>
            <person name="Lilenbaum W."/>
            <person name="Dellagostin O.A."/>
            <person name="Moreno A.M."/>
        </authorList>
    </citation>
    <scope>NUCLEOTIDE SEQUENCE [LARGE SCALE GENOMIC DNA]</scope>
    <source>
        <strain evidence="2 4">M110/06</strain>
    </source>
</reference>
<evidence type="ECO:0000313" key="3">
    <source>
        <dbReference type="EMBL" id="OOV47465.1"/>
    </source>
</evidence>
<evidence type="ECO:0000256" key="1">
    <source>
        <dbReference type="SAM" id="Phobius"/>
    </source>
</evidence>
<proteinExistence type="predicted"/>
<feature type="transmembrane region" description="Helical" evidence="1">
    <location>
        <begin position="50"/>
        <end position="70"/>
    </location>
</feature>
<dbReference type="EMBL" id="MVIT01000027">
    <property type="protein sequence ID" value="OOV47465.1"/>
    <property type="molecule type" value="Genomic_DNA"/>
</dbReference>
<keyword evidence="1" id="KW-0812">Transmembrane</keyword>
<organism evidence="2 4">
    <name type="scientific">Leptospira kirschneri serovar Pomona</name>
    <dbReference type="NCBI Taxonomy" id="561005"/>
    <lineage>
        <taxon>Bacteria</taxon>
        <taxon>Pseudomonadati</taxon>
        <taxon>Spirochaetota</taxon>
        <taxon>Spirochaetia</taxon>
        <taxon>Leptospirales</taxon>
        <taxon>Leptospiraceae</taxon>
        <taxon>Leptospira</taxon>
    </lineage>
</organism>
<keyword evidence="1" id="KW-1133">Transmembrane helix</keyword>